<dbReference type="InterPro" id="IPR011083">
    <property type="entry name" value="Phage_tail_collar_dom"/>
</dbReference>
<dbReference type="Gene3D" id="3.90.1340.10">
    <property type="entry name" value="Phage tail collar domain"/>
    <property type="match status" value="3"/>
</dbReference>
<dbReference type="Proteomes" id="UP000186736">
    <property type="component" value="Unassembled WGS sequence"/>
</dbReference>
<evidence type="ECO:0000256" key="1">
    <source>
        <dbReference type="SAM" id="MobiDB-lite"/>
    </source>
</evidence>
<feature type="domain" description="Phage tail collar" evidence="2">
    <location>
        <begin position="352"/>
        <end position="410"/>
    </location>
</feature>
<sequence length="515" mass="53317">MQSKDISVPVGAVLPYAGNLGNNQLNEMGWSICDGSELQISDYPALFAAIGTCNGGDGNTRFNLPDYQGYFLRGVDPSGTVDKGASDRKSPRSGAATGARVGSVQAFATATPNTPFQALVPHVPTDDHRAYSGTNADMLEPGGGQTFYSNGGGDAETRPINAYVNYIIKIVDGGSMPTGVVVAFAGTSSSGSMILRQSYLLCDGSRLPINLYPELYQDIGTAHGGDGSAFNLPDYRGRFLRGADNGTKRDPDASGRTAMAVGGATGNAVGSIQDWATAAPVNPFTLSINLGNSEKTSDHCAGHDNAEWNQNSVTVSFTASGGDKETRPVNVAVDYYLLQGSVPNTPDLFPIGAIIGFAGNVAPPATQWLPCDGASYPNSDQYQYLGFAIADANGGDGISNFNVPDYRGYFLRGADHGQGRDPDATSRTSAASGGDCGPNVGSRQGGATGRPKAGDITGPVDHMPTDDADTAAAILCSSVAEWDGAQTPVVGGGDAETRPLNANILYYIKYATATV</sequence>
<feature type="domain" description="Phage tail collar" evidence="2">
    <location>
        <begin position="179"/>
        <end position="240"/>
    </location>
</feature>
<dbReference type="InterPro" id="IPR037053">
    <property type="entry name" value="Phage_tail_collar_dom_sf"/>
</dbReference>
<dbReference type="Pfam" id="PF07484">
    <property type="entry name" value="Collar"/>
    <property type="match status" value="3"/>
</dbReference>
<evidence type="ECO:0000313" key="4">
    <source>
        <dbReference type="Proteomes" id="UP000186736"/>
    </source>
</evidence>
<feature type="region of interest" description="Disordered" evidence="1">
    <location>
        <begin position="78"/>
        <end position="97"/>
    </location>
</feature>
<dbReference type="SUPFAM" id="SSF88874">
    <property type="entry name" value="Receptor-binding domain of short tail fibre protein gp12"/>
    <property type="match status" value="3"/>
</dbReference>
<feature type="domain" description="Phage tail collar" evidence="2">
    <location>
        <begin position="11"/>
        <end position="71"/>
    </location>
</feature>
<protein>
    <recommendedName>
        <fullName evidence="2">Phage tail collar domain-containing protein</fullName>
    </recommendedName>
</protein>
<reference evidence="3 4" key="1">
    <citation type="submission" date="2016-10" db="EMBL/GenBank/DDBJ databases">
        <title>Genome Sequence of Pseudomonas putida GM4FR.</title>
        <authorList>
            <person name="Poehlein A."/>
            <person name="Wemheuer F."/>
            <person name="Hollensteiner J."/>
            <person name="Wemheuer B."/>
        </authorList>
    </citation>
    <scope>NUCLEOTIDE SEQUENCE [LARGE SCALE GENOMIC DNA]</scope>
    <source>
        <strain evidence="3 4">GM4FR</strain>
    </source>
</reference>
<evidence type="ECO:0000259" key="2">
    <source>
        <dbReference type="Pfam" id="PF07484"/>
    </source>
</evidence>
<feature type="region of interest" description="Disordered" evidence="1">
    <location>
        <begin position="414"/>
        <end position="464"/>
    </location>
</feature>
<comment type="caution">
    <text evidence="3">The sequence shown here is derived from an EMBL/GenBank/DDBJ whole genome shotgun (WGS) entry which is preliminary data.</text>
</comment>
<name>A0A1Q9R5H0_PSEPU</name>
<dbReference type="RefSeq" id="WP_075803343.1">
    <property type="nucleotide sequence ID" value="NZ_MKZO01000020.1"/>
</dbReference>
<dbReference type="AlphaFoldDB" id="A0A1Q9R5H0"/>
<organism evidence="3 4">
    <name type="scientific">Pseudomonas putida</name>
    <name type="common">Arthrobacter siderocapsulatus</name>
    <dbReference type="NCBI Taxonomy" id="303"/>
    <lineage>
        <taxon>Bacteria</taxon>
        <taxon>Pseudomonadati</taxon>
        <taxon>Pseudomonadota</taxon>
        <taxon>Gammaproteobacteria</taxon>
        <taxon>Pseudomonadales</taxon>
        <taxon>Pseudomonadaceae</taxon>
        <taxon>Pseudomonas</taxon>
    </lineage>
</organism>
<feature type="compositionally biased region" description="Basic and acidic residues" evidence="1">
    <location>
        <begin position="414"/>
        <end position="424"/>
    </location>
</feature>
<dbReference type="EMBL" id="MKZO01000020">
    <property type="protein sequence ID" value="OLS62660.1"/>
    <property type="molecule type" value="Genomic_DNA"/>
</dbReference>
<gene>
    <name evidence="3" type="ORF">PSEMO_24230</name>
</gene>
<evidence type="ECO:0000313" key="3">
    <source>
        <dbReference type="EMBL" id="OLS62660.1"/>
    </source>
</evidence>
<proteinExistence type="predicted"/>
<accession>A0A1Q9R5H0</accession>